<organism evidence="2 3">
    <name type="scientific">Kipferlia bialata</name>
    <dbReference type="NCBI Taxonomy" id="797122"/>
    <lineage>
        <taxon>Eukaryota</taxon>
        <taxon>Metamonada</taxon>
        <taxon>Carpediemonas-like organisms</taxon>
        <taxon>Kipferlia</taxon>
    </lineage>
</organism>
<keyword evidence="1" id="KW-0812">Transmembrane</keyword>
<protein>
    <submittedName>
        <fullName evidence="2">Uncharacterized protein</fullName>
    </submittedName>
</protein>
<accession>A0A9K3CZJ3</accession>
<comment type="caution">
    <text evidence="2">The sequence shown here is derived from an EMBL/GenBank/DDBJ whole genome shotgun (WGS) entry which is preliminary data.</text>
</comment>
<gene>
    <name evidence="2" type="ORF">KIPB_008125</name>
</gene>
<keyword evidence="3" id="KW-1185">Reference proteome</keyword>
<dbReference type="SUPFAM" id="SSF53335">
    <property type="entry name" value="S-adenosyl-L-methionine-dependent methyltransferases"/>
    <property type="match status" value="1"/>
</dbReference>
<keyword evidence="1" id="KW-0472">Membrane</keyword>
<dbReference type="EMBL" id="BDIP01002437">
    <property type="protein sequence ID" value="GIQ86298.1"/>
    <property type="molecule type" value="Genomic_DNA"/>
</dbReference>
<evidence type="ECO:0000313" key="2">
    <source>
        <dbReference type="EMBL" id="GIQ86298.1"/>
    </source>
</evidence>
<dbReference type="InterPro" id="IPR029063">
    <property type="entry name" value="SAM-dependent_MTases_sf"/>
</dbReference>
<feature type="transmembrane region" description="Helical" evidence="1">
    <location>
        <begin position="85"/>
        <end position="109"/>
    </location>
</feature>
<evidence type="ECO:0000313" key="3">
    <source>
        <dbReference type="Proteomes" id="UP000265618"/>
    </source>
</evidence>
<keyword evidence="1" id="KW-1133">Transmembrane helix</keyword>
<dbReference type="AlphaFoldDB" id="A0A9K3CZJ3"/>
<name>A0A9K3CZJ3_9EUKA</name>
<proteinExistence type="predicted"/>
<feature type="non-terminal residue" evidence="2">
    <location>
        <position position="1"/>
    </location>
</feature>
<reference evidence="2 3" key="1">
    <citation type="journal article" date="2018" name="PLoS ONE">
        <title>The draft genome of Kipferlia bialata reveals reductive genome evolution in fornicate parasites.</title>
        <authorList>
            <person name="Tanifuji G."/>
            <person name="Takabayashi S."/>
            <person name="Kume K."/>
            <person name="Takagi M."/>
            <person name="Nakayama T."/>
            <person name="Kamikawa R."/>
            <person name="Inagaki Y."/>
            <person name="Hashimoto T."/>
        </authorList>
    </citation>
    <scope>NUCLEOTIDE SEQUENCE [LARGE SCALE GENOMIC DNA]</scope>
    <source>
        <strain evidence="2">NY0173</strain>
    </source>
</reference>
<sequence length="123" mass="13345">TLIRAANEFHRVLPPHGVVVATAISFRSKSVVRALTAAGFTVKKMRVMYAFPLYVAITAEKPGDEADAVTAGDSLMRGRSEIPGWFTILVNGGGFICFLTAIWAFTFLLSKIDYFGLGLLLGF</sequence>
<dbReference type="Proteomes" id="UP000265618">
    <property type="component" value="Unassembled WGS sequence"/>
</dbReference>
<evidence type="ECO:0000256" key="1">
    <source>
        <dbReference type="SAM" id="Phobius"/>
    </source>
</evidence>